<dbReference type="AlphaFoldDB" id="A0A643FE12"/>
<evidence type="ECO:0000256" key="6">
    <source>
        <dbReference type="ARBA" id="ARBA00023136"/>
    </source>
</evidence>
<comment type="subcellular location">
    <subcellularLocation>
        <location evidence="1">Cell membrane</location>
        <topology evidence="1">Multi-pass membrane protein</topology>
    </subcellularLocation>
</comment>
<keyword evidence="6 7" id="KW-0472">Membrane</keyword>
<feature type="transmembrane region" description="Helical" evidence="7">
    <location>
        <begin position="238"/>
        <end position="259"/>
    </location>
</feature>
<evidence type="ECO:0000256" key="3">
    <source>
        <dbReference type="ARBA" id="ARBA00022475"/>
    </source>
</evidence>
<feature type="transmembrane region" description="Helical" evidence="7">
    <location>
        <begin position="25"/>
        <end position="51"/>
    </location>
</feature>
<dbReference type="PANTHER" id="PTHR42718">
    <property type="entry name" value="MAJOR FACILITATOR SUPERFAMILY MULTIDRUG TRANSPORTER MFSC"/>
    <property type="match status" value="1"/>
</dbReference>
<evidence type="ECO:0000256" key="2">
    <source>
        <dbReference type="ARBA" id="ARBA00022448"/>
    </source>
</evidence>
<feature type="transmembrane region" description="Helical" evidence="7">
    <location>
        <begin position="406"/>
        <end position="429"/>
    </location>
</feature>
<gene>
    <name evidence="9" type="ORF">F7Q92_06025</name>
</gene>
<dbReference type="EMBL" id="VZPB01000010">
    <property type="protein sequence ID" value="KAB0583820.1"/>
    <property type="molecule type" value="Genomic_DNA"/>
</dbReference>
<evidence type="ECO:0000313" key="10">
    <source>
        <dbReference type="Proteomes" id="UP000430120"/>
    </source>
</evidence>
<name>A0A643FE12_IDEDE</name>
<reference evidence="9 10" key="1">
    <citation type="submission" date="2019-09" db="EMBL/GenBank/DDBJ databases">
        <title>Draft genome sequences of 48 bacterial type strains from the CCUG.</title>
        <authorList>
            <person name="Tunovic T."/>
            <person name="Pineiro-Iglesias B."/>
            <person name="Unosson C."/>
            <person name="Inganas E."/>
            <person name="Ohlen M."/>
            <person name="Cardew S."/>
            <person name="Jensie-Markopoulos S."/>
            <person name="Salva-Serra F."/>
            <person name="Jaen-Luchoro D."/>
            <person name="Karlsson R."/>
            <person name="Svensson-Stadler L."/>
            <person name="Chun J."/>
            <person name="Moore E."/>
        </authorList>
    </citation>
    <scope>NUCLEOTIDE SEQUENCE [LARGE SCALE GENOMIC DNA]</scope>
    <source>
        <strain evidence="9 10">CCUG 30977</strain>
    </source>
</reference>
<evidence type="ECO:0000313" key="9">
    <source>
        <dbReference type="EMBL" id="KAB0583820.1"/>
    </source>
</evidence>
<dbReference type="GO" id="GO:0005886">
    <property type="term" value="C:plasma membrane"/>
    <property type="evidence" value="ECO:0007669"/>
    <property type="project" value="UniProtKB-SubCell"/>
</dbReference>
<evidence type="ECO:0000259" key="8">
    <source>
        <dbReference type="PROSITE" id="PS50850"/>
    </source>
</evidence>
<dbReference type="PANTHER" id="PTHR42718:SF46">
    <property type="entry name" value="BLR6921 PROTEIN"/>
    <property type="match status" value="1"/>
</dbReference>
<feature type="transmembrane region" description="Helical" evidence="7">
    <location>
        <begin position="212"/>
        <end position="232"/>
    </location>
</feature>
<dbReference type="InterPro" id="IPR011701">
    <property type="entry name" value="MFS"/>
</dbReference>
<evidence type="ECO:0000256" key="5">
    <source>
        <dbReference type="ARBA" id="ARBA00022989"/>
    </source>
</evidence>
<keyword evidence="5 7" id="KW-1133">Transmembrane helix</keyword>
<evidence type="ECO:0000256" key="1">
    <source>
        <dbReference type="ARBA" id="ARBA00004651"/>
    </source>
</evidence>
<dbReference type="Gene3D" id="1.20.1720.10">
    <property type="entry name" value="Multidrug resistance protein D"/>
    <property type="match status" value="1"/>
</dbReference>
<accession>A0A643FE12</accession>
<keyword evidence="2" id="KW-0813">Transport</keyword>
<dbReference type="InterPro" id="IPR036259">
    <property type="entry name" value="MFS_trans_sf"/>
</dbReference>
<keyword evidence="10" id="KW-1185">Reference proteome</keyword>
<organism evidence="9 10">
    <name type="scientific">Ideonella dechloratans</name>
    <dbReference type="NCBI Taxonomy" id="36863"/>
    <lineage>
        <taxon>Bacteria</taxon>
        <taxon>Pseudomonadati</taxon>
        <taxon>Pseudomonadota</taxon>
        <taxon>Betaproteobacteria</taxon>
        <taxon>Burkholderiales</taxon>
        <taxon>Sphaerotilaceae</taxon>
        <taxon>Ideonella</taxon>
    </lineage>
</organism>
<feature type="transmembrane region" description="Helical" evidence="7">
    <location>
        <begin position="179"/>
        <end position="200"/>
    </location>
</feature>
<dbReference type="InterPro" id="IPR020846">
    <property type="entry name" value="MFS_dom"/>
</dbReference>
<keyword evidence="4 7" id="KW-0812">Transmembrane</keyword>
<evidence type="ECO:0000256" key="7">
    <source>
        <dbReference type="SAM" id="Phobius"/>
    </source>
</evidence>
<feature type="transmembrane region" description="Helical" evidence="7">
    <location>
        <begin position="449"/>
        <end position="468"/>
    </location>
</feature>
<comment type="caution">
    <text evidence="9">The sequence shown here is derived from an EMBL/GenBank/DDBJ whole genome shotgun (WGS) entry which is preliminary data.</text>
</comment>
<feature type="transmembrane region" description="Helical" evidence="7">
    <location>
        <begin position="304"/>
        <end position="322"/>
    </location>
</feature>
<feature type="transmembrane region" description="Helical" evidence="7">
    <location>
        <begin position="119"/>
        <end position="137"/>
    </location>
</feature>
<dbReference type="OrthoDB" id="9807274at2"/>
<dbReference type="GO" id="GO:0022857">
    <property type="term" value="F:transmembrane transporter activity"/>
    <property type="evidence" value="ECO:0007669"/>
    <property type="project" value="InterPro"/>
</dbReference>
<feature type="transmembrane region" description="Helical" evidence="7">
    <location>
        <begin position="149"/>
        <end position="167"/>
    </location>
</feature>
<feature type="transmembrane region" description="Helical" evidence="7">
    <location>
        <begin position="57"/>
        <end position="79"/>
    </location>
</feature>
<feature type="domain" description="Major facilitator superfamily (MFS) profile" evidence="8">
    <location>
        <begin position="25"/>
        <end position="472"/>
    </location>
</feature>
<proteinExistence type="predicted"/>
<sequence>MAAWWTTLSEPVATDPARLDRRTAVALLVAAVYFMENLDATVITTALPAMAGDFGEAAAHLSVGISAYLVALTVFIPISGWAADRFGARRVFSLAIAVFTLASLACAAAQGLWSFTLARTLQGIGGAMMVPVGRMLVLRGTPKEGIVRAVAILTWPGLVAFMLGPPVGGWISTHWGWRWIFWLNLPLGGLALLASARLLPPSASTALGFDRRGFVLTGSALALLMGGIEMASRADLPAWGWAVALLAGLGLLGLSVGHLRRAPEPLFGLAPLRIATFRACAVGGSLFRMAISAAPFLLPLMFQLGFGWSAVEAGAMLLWLFAGNLAIKPATTALLRRFGFRRVMLVNGLLVALGFAACAGLEPDTPRLWTALLVFISGMNRSMQFTATSTLAYADVPQDQMRHATTLFSVLAQMNTGMGIALGALALSVTELLRDTPAGQPGVGDFHGAFLAMAGLALLALVDCWRLPADAGQRLLRR</sequence>
<feature type="transmembrane region" description="Helical" evidence="7">
    <location>
        <begin position="91"/>
        <end position="113"/>
    </location>
</feature>
<dbReference type="Proteomes" id="UP000430120">
    <property type="component" value="Unassembled WGS sequence"/>
</dbReference>
<protein>
    <submittedName>
        <fullName evidence="9">Multidrug efflux MFS transporter</fullName>
    </submittedName>
</protein>
<dbReference type="SUPFAM" id="SSF103473">
    <property type="entry name" value="MFS general substrate transporter"/>
    <property type="match status" value="1"/>
</dbReference>
<dbReference type="PROSITE" id="PS50850">
    <property type="entry name" value="MFS"/>
    <property type="match status" value="1"/>
</dbReference>
<feature type="transmembrane region" description="Helical" evidence="7">
    <location>
        <begin position="343"/>
        <end position="362"/>
    </location>
</feature>
<feature type="transmembrane region" description="Helical" evidence="7">
    <location>
        <begin position="368"/>
        <end position="394"/>
    </location>
</feature>
<keyword evidence="3" id="KW-1003">Cell membrane</keyword>
<dbReference type="Gene3D" id="1.20.1250.20">
    <property type="entry name" value="MFS general substrate transporter like domains"/>
    <property type="match status" value="1"/>
</dbReference>
<evidence type="ECO:0000256" key="4">
    <source>
        <dbReference type="ARBA" id="ARBA00022692"/>
    </source>
</evidence>
<feature type="transmembrane region" description="Helical" evidence="7">
    <location>
        <begin position="279"/>
        <end position="298"/>
    </location>
</feature>
<dbReference type="Pfam" id="PF07690">
    <property type="entry name" value="MFS_1"/>
    <property type="match status" value="1"/>
</dbReference>